<dbReference type="EC" id="6.2.1.30" evidence="2"/>
<feature type="region of interest" description="Disordered" evidence="1">
    <location>
        <begin position="1"/>
        <end position="27"/>
    </location>
</feature>
<comment type="caution">
    <text evidence="2">The sequence shown here is derived from an EMBL/GenBank/DDBJ whole genome shotgun (WGS) entry which is preliminary data.</text>
</comment>
<dbReference type="RefSeq" id="WP_184396584.1">
    <property type="nucleotide sequence ID" value="NZ_JACHDB010000001.1"/>
</dbReference>
<feature type="region of interest" description="Disordered" evidence="1">
    <location>
        <begin position="341"/>
        <end position="370"/>
    </location>
</feature>
<dbReference type="Gene3D" id="3.40.50.12780">
    <property type="entry name" value="N-terminal domain of ligase-like"/>
    <property type="match status" value="1"/>
</dbReference>
<dbReference type="AlphaFoldDB" id="A0A7W8QT75"/>
<protein>
    <submittedName>
        <fullName evidence="2">Phenylacetate-CoA ligase</fullName>
        <ecNumber evidence="2">6.2.1.30</ecNumber>
    </submittedName>
</protein>
<accession>A0A7W8QT75</accession>
<organism evidence="2 3">
    <name type="scientific">Nocardiopsis composta</name>
    <dbReference type="NCBI Taxonomy" id="157465"/>
    <lineage>
        <taxon>Bacteria</taxon>
        <taxon>Bacillati</taxon>
        <taxon>Actinomycetota</taxon>
        <taxon>Actinomycetes</taxon>
        <taxon>Streptosporangiales</taxon>
        <taxon>Nocardiopsidaceae</taxon>
        <taxon>Nocardiopsis</taxon>
    </lineage>
</organism>
<evidence type="ECO:0000313" key="3">
    <source>
        <dbReference type="Proteomes" id="UP000572635"/>
    </source>
</evidence>
<reference evidence="2 3" key="1">
    <citation type="submission" date="2020-08" db="EMBL/GenBank/DDBJ databases">
        <title>Sequencing the genomes of 1000 actinobacteria strains.</title>
        <authorList>
            <person name="Klenk H.-P."/>
        </authorList>
    </citation>
    <scope>NUCLEOTIDE SEQUENCE [LARGE SCALE GENOMIC DNA]</scope>
    <source>
        <strain evidence="2 3">DSM 44551</strain>
    </source>
</reference>
<dbReference type="EMBL" id="JACHDB010000001">
    <property type="protein sequence ID" value="MBB5435126.1"/>
    <property type="molecule type" value="Genomic_DNA"/>
</dbReference>
<evidence type="ECO:0000256" key="1">
    <source>
        <dbReference type="SAM" id="MobiDB-lite"/>
    </source>
</evidence>
<proteinExistence type="predicted"/>
<dbReference type="Proteomes" id="UP000572635">
    <property type="component" value="Unassembled WGS sequence"/>
</dbReference>
<sequence length="370" mass="38175">MSRVPEPAWIRADAPLPAPAPSADGQGEVLLVSPDAETAVPLTAADRAAAVEVGAEVLGRAGVAPGDRVAVALNGDGEQTGALVAEAAAAAGASAASLGPRGRMRLHRALESLAATVLVATPTGALDLLARLHAEFLVDPLDLGLRRILLAGEITGEHVRRQLAAEFDAEVAELFVDPLLQTPVACRDAGGGLHQPRPGLVELAPPAKDEALRAPYPSGTAELVTRPLWHSALASTAVRTGFAAAVDEGADLVPLPGHTVGGRVLVRGRWLSLPRLERALAPIDGIGSWELRVSRPGTLDTAALHVSFTRESLVGDPMWTKRIEQALLAVSPVHVGVATGLAAPDLPPGPATGSLTDERGHHLGRDRDAL</sequence>
<evidence type="ECO:0000313" key="2">
    <source>
        <dbReference type="EMBL" id="MBB5435126.1"/>
    </source>
</evidence>
<dbReference type="InterPro" id="IPR042099">
    <property type="entry name" value="ANL_N_sf"/>
</dbReference>
<dbReference type="GO" id="GO:0047475">
    <property type="term" value="F:phenylacetate-CoA ligase activity"/>
    <property type="evidence" value="ECO:0007669"/>
    <property type="project" value="UniProtKB-EC"/>
</dbReference>
<gene>
    <name evidence="2" type="ORF">HDA36_005210</name>
</gene>
<name>A0A7W8QT75_9ACTN</name>
<keyword evidence="2" id="KW-0436">Ligase</keyword>
<feature type="compositionally biased region" description="Basic and acidic residues" evidence="1">
    <location>
        <begin position="356"/>
        <end position="370"/>
    </location>
</feature>
<keyword evidence="3" id="KW-1185">Reference proteome</keyword>